<evidence type="ECO:0000256" key="4">
    <source>
        <dbReference type="ARBA" id="ARBA00022679"/>
    </source>
</evidence>
<comment type="caution">
    <text evidence="8">The sequence shown here is derived from an EMBL/GenBank/DDBJ whole genome shotgun (WGS) entry which is preliminary data.</text>
</comment>
<dbReference type="Proteomes" id="UP000198337">
    <property type="component" value="Unassembled WGS sequence"/>
</dbReference>
<dbReference type="InterPro" id="IPR051612">
    <property type="entry name" value="Teichoic_Acid_Biosynth"/>
</dbReference>
<keyword evidence="9" id="KW-1185">Reference proteome</keyword>
<keyword evidence="5" id="KW-0777">Teichoic acid biosynthesis</keyword>
<dbReference type="SUPFAM" id="SSF53756">
    <property type="entry name" value="UDP-Glycosyltransferase/glycogen phosphorylase"/>
    <property type="match status" value="1"/>
</dbReference>
<evidence type="ECO:0000313" key="8">
    <source>
        <dbReference type="EMBL" id="SNR24555.1"/>
    </source>
</evidence>
<evidence type="ECO:0000256" key="3">
    <source>
        <dbReference type="ARBA" id="ARBA00022475"/>
    </source>
</evidence>
<dbReference type="InterPro" id="IPR043148">
    <property type="entry name" value="TagF_C"/>
</dbReference>
<dbReference type="EMBL" id="FZNV01000001">
    <property type="protein sequence ID" value="SNR24555.1"/>
    <property type="molecule type" value="Genomic_DNA"/>
</dbReference>
<keyword evidence="7" id="KW-0812">Transmembrane</keyword>
<dbReference type="PANTHER" id="PTHR37316">
    <property type="entry name" value="TEICHOIC ACID GLYCEROL-PHOSPHATE PRIMASE"/>
    <property type="match status" value="1"/>
</dbReference>
<dbReference type="PANTHER" id="PTHR37316:SF3">
    <property type="entry name" value="TEICHOIC ACID GLYCEROL-PHOSPHATE TRANSFERASE"/>
    <property type="match status" value="1"/>
</dbReference>
<feature type="transmembrane region" description="Helical" evidence="7">
    <location>
        <begin position="5"/>
        <end position="25"/>
    </location>
</feature>
<keyword evidence="7" id="KW-1133">Transmembrane helix</keyword>
<dbReference type="InterPro" id="IPR043149">
    <property type="entry name" value="TagF_N"/>
</dbReference>
<keyword evidence="6 7" id="KW-0472">Membrane</keyword>
<dbReference type="Pfam" id="PF04464">
    <property type="entry name" value="Glyphos_transf"/>
    <property type="match status" value="1"/>
</dbReference>
<evidence type="ECO:0000256" key="1">
    <source>
        <dbReference type="ARBA" id="ARBA00004202"/>
    </source>
</evidence>
<comment type="subcellular location">
    <subcellularLocation>
        <location evidence="1">Cell membrane</location>
        <topology evidence="1">Peripheral membrane protein</topology>
    </subcellularLocation>
</comment>
<dbReference type="RefSeq" id="WP_089258349.1">
    <property type="nucleotide sequence ID" value="NZ_FZNV01000001.1"/>
</dbReference>
<keyword evidence="4" id="KW-0808">Transferase</keyword>
<evidence type="ECO:0000256" key="7">
    <source>
        <dbReference type="SAM" id="Phobius"/>
    </source>
</evidence>
<sequence length="395" mass="46361">MKSNIIKLIVTIFVGAPIYFISIVFPKNQNLAVIGSSLGKHFSDNSKYFFIHHYSLSKPKIKLVWISKNKTVVKNLNEQGLPAKYLYTIQGVYTVLRASKAYISHQLADINGPLIGGAKIIQLWHAMALRKIGVGGDWYKVGVKGKLKDFASKWFPYSYYMKCDILYASCEISKINSIEPFSNSFRNKKIANNIYLARHPRTICFDKDFYMSKELFPEKKMLEKFKEKYSKVIAWLPTQRRRWDKTIIDVIKDSKLDLNAMDLLCKSKNYLFVIKAHFLDFDEVSKIAQEYDNIYVYQYADPYPLLKYSDALVTDYSSVFFDYLFLNKPIVFLPYDLELYSKEVDFYYDYENLKIGPIYKTWENVMEYLSLEEDFYSSTRNATFLSYNFVMNMPD</sequence>
<dbReference type="InterPro" id="IPR007554">
    <property type="entry name" value="Glycerophosphate_synth"/>
</dbReference>
<accession>A0ABY1SCH2</accession>
<protein>
    <submittedName>
        <fullName evidence="8">CDP-Glycerol:Poly(Glycerophosphate) glycerophosphotransferase</fullName>
    </submittedName>
</protein>
<gene>
    <name evidence="8" type="ORF">SAMN04488009_0289</name>
</gene>
<evidence type="ECO:0000313" key="9">
    <source>
        <dbReference type="Proteomes" id="UP000198337"/>
    </source>
</evidence>
<keyword evidence="3" id="KW-1003">Cell membrane</keyword>
<organism evidence="8 9">
    <name type="scientific">Maribacter sedimenticola</name>
    <dbReference type="NCBI Taxonomy" id="228956"/>
    <lineage>
        <taxon>Bacteria</taxon>
        <taxon>Pseudomonadati</taxon>
        <taxon>Bacteroidota</taxon>
        <taxon>Flavobacteriia</taxon>
        <taxon>Flavobacteriales</taxon>
        <taxon>Flavobacteriaceae</taxon>
        <taxon>Maribacter</taxon>
    </lineage>
</organism>
<comment type="similarity">
    <text evidence="2">Belongs to the CDP-glycerol glycerophosphotransferase family.</text>
</comment>
<evidence type="ECO:0000256" key="6">
    <source>
        <dbReference type="ARBA" id="ARBA00023136"/>
    </source>
</evidence>
<dbReference type="Gene3D" id="3.40.50.11820">
    <property type="match status" value="1"/>
</dbReference>
<dbReference type="Gene3D" id="3.40.50.12580">
    <property type="match status" value="1"/>
</dbReference>
<proteinExistence type="inferred from homology"/>
<evidence type="ECO:0000256" key="2">
    <source>
        <dbReference type="ARBA" id="ARBA00010488"/>
    </source>
</evidence>
<reference evidence="8 9" key="1">
    <citation type="submission" date="2017-06" db="EMBL/GenBank/DDBJ databases">
        <authorList>
            <person name="Varghese N."/>
            <person name="Submissions S."/>
        </authorList>
    </citation>
    <scope>NUCLEOTIDE SEQUENCE [LARGE SCALE GENOMIC DNA]</scope>
    <source>
        <strain evidence="8 9">DSM 19840</strain>
    </source>
</reference>
<name>A0ABY1SCH2_9FLAO</name>
<evidence type="ECO:0000256" key="5">
    <source>
        <dbReference type="ARBA" id="ARBA00022944"/>
    </source>
</evidence>